<gene>
    <name evidence="13" type="primary">ggt</name>
    <name evidence="13" type="ORF">HFA01_28970</name>
</gene>
<dbReference type="EC" id="2.3.2.2" evidence="11"/>
<keyword evidence="6 11" id="KW-0865">Zymogen</keyword>
<dbReference type="GO" id="GO:0103068">
    <property type="term" value="F:leukotriene C4 gamma-glutamyl transferase activity"/>
    <property type="evidence" value="ECO:0007669"/>
    <property type="project" value="UniProtKB-EC"/>
</dbReference>
<keyword evidence="11" id="KW-0317">Glutathione biosynthesis</keyword>
<dbReference type="PANTHER" id="PTHR43199:SF1">
    <property type="entry name" value="GLUTATHIONE HYDROLASE PROENZYME"/>
    <property type="match status" value="1"/>
</dbReference>
<dbReference type="Gene3D" id="3.60.20.40">
    <property type="match status" value="1"/>
</dbReference>
<evidence type="ECO:0000256" key="4">
    <source>
        <dbReference type="ARBA" id="ARBA00022679"/>
    </source>
</evidence>
<keyword evidence="12" id="KW-0472">Membrane</keyword>
<dbReference type="SUPFAM" id="SSF56235">
    <property type="entry name" value="N-terminal nucleophile aminohydrolases (Ntn hydrolases)"/>
    <property type="match status" value="1"/>
</dbReference>
<dbReference type="InterPro" id="IPR051792">
    <property type="entry name" value="GGT_bact"/>
</dbReference>
<evidence type="ECO:0000256" key="1">
    <source>
        <dbReference type="ARBA" id="ARBA00001049"/>
    </source>
</evidence>
<evidence type="ECO:0000256" key="7">
    <source>
        <dbReference type="ARBA" id="ARBA00023315"/>
    </source>
</evidence>
<protein>
    <recommendedName>
        <fullName evidence="11">Glutathione hydrolase proenzyme</fullName>
        <ecNumber evidence="11">2.3.2.2</ecNumber>
        <ecNumber evidence="11">3.4.19.13</ecNumber>
    </recommendedName>
    <component>
        <recommendedName>
            <fullName evidence="11">Glutathione hydrolase large chain</fullName>
        </recommendedName>
    </component>
    <component>
        <recommendedName>
            <fullName evidence="11">Glutathione hydrolase small chain</fullName>
        </recommendedName>
    </component>
</protein>
<evidence type="ECO:0000256" key="3">
    <source>
        <dbReference type="ARBA" id="ARBA00009381"/>
    </source>
</evidence>
<evidence type="ECO:0000256" key="5">
    <source>
        <dbReference type="ARBA" id="ARBA00022801"/>
    </source>
</evidence>
<dbReference type="GO" id="GO:0036374">
    <property type="term" value="F:glutathione hydrolase activity"/>
    <property type="evidence" value="ECO:0007669"/>
    <property type="project" value="UniProtKB-UniRule"/>
</dbReference>
<dbReference type="EC" id="3.4.19.13" evidence="11"/>
<comment type="similarity">
    <text evidence="3 11">Belongs to the gamma-glutamyltransferase family.</text>
</comment>
<keyword evidence="12" id="KW-0812">Transmembrane</keyword>
<evidence type="ECO:0000256" key="12">
    <source>
        <dbReference type="SAM" id="Phobius"/>
    </source>
</evidence>
<evidence type="ECO:0000256" key="2">
    <source>
        <dbReference type="ARBA" id="ARBA00001089"/>
    </source>
</evidence>
<dbReference type="UniPathway" id="UPA00204"/>
<keyword evidence="4 11" id="KW-0808">Transferase</keyword>
<evidence type="ECO:0000313" key="14">
    <source>
        <dbReference type="Proteomes" id="UP000321886"/>
    </source>
</evidence>
<dbReference type="InterPro" id="IPR043138">
    <property type="entry name" value="GGT_lsub"/>
</dbReference>
<dbReference type="EMBL" id="BJYD01000026">
    <property type="protein sequence ID" value="GEN54635.1"/>
    <property type="molecule type" value="Genomic_DNA"/>
</dbReference>
<sequence length="547" mass="60288">MMENKGIFVTLFIVVTLGVGWVYYSQGTFQTDIPDYEVEATPPLETSEGYGVSSTHPLAVKVGMQVLKDGGNAVDAAVAVSYMLGVVEPYGSGIGGGGEMLVLPSGNEEPVNYKYKEIAPPSGGSPTYNFAVPGMVKGMEAVHEDFGTVEMAQLLDPAIQYASYGFQTDAFLTGRLKGAAYRMRIDELDNFYPGGTAIEPNEKLRQPELASTMKKIQEQGSDALYSGEITDEIVSKVRGITKEDFESYEVVKNEPVQGEFAGYQVYSSPPPLAGVTLIQSLQMAEMLDIEQTKGHPADYIHLIGEISKRTYDDRLSEIGDPRFYENDIQELTTKPYSEELASTISMDKLSDQYEVNDSEADIEDHDNTTHFVVVDKNGMMVSATHTLSNFFGSGRNIAGIFLNDTMRNFSISGLPPNNQEPGKRPRSFTAPTILTNGEKVIGIGTPGGKRIPMVLTQVLTQNLLFNEPIEEAIQAPRFYIEDNNIFVEKEFDKGVRRELEARGYNVYLKDSPFYYGGVQALVVDRANTTMYGGADSRRDGTWQVNQE</sequence>
<comment type="caution">
    <text evidence="13">The sequence shown here is derived from an EMBL/GenBank/DDBJ whole genome shotgun (WGS) entry which is preliminary data.</text>
</comment>
<keyword evidence="12" id="KW-1133">Transmembrane helix</keyword>
<dbReference type="PANTHER" id="PTHR43199">
    <property type="entry name" value="GLUTATHIONE HYDROLASE"/>
    <property type="match status" value="1"/>
</dbReference>
<dbReference type="Gene3D" id="1.10.246.130">
    <property type="match status" value="1"/>
</dbReference>
<comment type="pathway">
    <text evidence="11">Sulfur metabolism; glutathione metabolism.</text>
</comment>
<comment type="catalytic activity">
    <reaction evidence="2 11">
        <text>glutathione + H2O = L-cysteinylglycine + L-glutamate</text>
        <dbReference type="Rhea" id="RHEA:28807"/>
        <dbReference type="ChEBI" id="CHEBI:15377"/>
        <dbReference type="ChEBI" id="CHEBI:29985"/>
        <dbReference type="ChEBI" id="CHEBI:57925"/>
        <dbReference type="ChEBI" id="CHEBI:61694"/>
        <dbReference type="EC" id="3.4.19.13"/>
    </reaction>
</comment>
<keyword evidence="5 11" id="KW-0378">Hydrolase</keyword>
<dbReference type="GO" id="GO:0006750">
    <property type="term" value="P:glutathione biosynthetic process"/>
    <property type="evidence" value="ECO:0007669"/>
    <property type="project" value="UniProtKB-KW"/>
</dbReference>
<dbReference type="NCBIfam" id="TIGR00066">
    <property type="entry name" value="g_glut_trans"/>
    <property type="match status" value="1"/>
</dbReference>
<dbReference type="Proteomes" id="UP000321886">
    <property type="component" value="Unassembled WGS sequence"/>
</dbReference>
<proteinExistence type="inferred from homology"/>
<feature type="active site" description="Nucleophile" evidence="9">
    <location>
        <position position="368"/>
    </location>
</feature>
<comment type="catalytic activity">
    <reaction evidence="8 11">
        <text>an N-terminal (5-L-glutamyl)-[peptide] + an alpha-amino acid = 5-L-glutamyl amino acid + an N-terminal L-alpha-aminoacyl-[peptide]</text>
        <dbReference type="Rhea" id="RHEA:23904"/>
        <dbReference type="Rhea" id="RHEA-COMP:9780"/>
        <dbReference type="Rhea" id="RHEA-COMP:9795"/>
        <dbReference type="ChEBI" id="CHEBI:77644"/>
        <dbReference type="ChEBI" id="CHEBI:78597"/>
        <dbReference type="ChEBI" id="CHEBI:78599"/>
        <dbReference type="ChEBI" id="CHEBI:78608"/>
        <dbReference type="EC" id="2.3.2.2"/>
    </reaction>
</comment>
<evidence type="ECO:0000256" key="8">
    <source>
        <dbReference type="ARBA" id="ARBA00047417"/>
    </source>
</evidence>
<organism evidence="13 14">
    <name type="scientific">Halobacillus faecis</name>
    <dbReference type="NCBI Taxonomy" id="360184"/>
    <lineage>
        <taxon>Bacteria</taxon>
        <taxon>Bacillati</taxon>
        <taxon>Bacillota</taxon>
        <taxon>Bacilli</taxon>
        <taxon>Bacillales</taxon>
        <taxon>Bacillaceae</taxon>
        <taxon>Halobacillus</taxon>
    </lineage>
</organism>
<keyword evidence="7 11" id="KW-0012">Acyltransferase</keyword>
<keyword evidence="14" id="KW-1185">Reference proteome</keyword>
<name>A0A511WU27_9BACI</name>
<feature type="transmembrane region" description="Helical" evidence="12">
    <location>
        <begin position="7"/>
        <end position="24"/>
    </location>
</feature>
<dbReference type="InterPro" id="IPR029055">
    <property type="entry name" value="Ntn_hydrolases_N"/>
</dbReference>
<dbReference type="InterPro" id="IPR000101">
    <property type="entry name" value="GGT_peptidase"/>
</dbReference>
<feature type="binding site" evidence="10">
    <location>
        <position position="448"/>
    </location>
    <ligand>
        <name>L-glutamate</name>
        <dbReference type="ChEBI" id="CHEBI:29985"/>
    </ligand>
</feature>
<dbReference type="GO" id="GO:0006751">
    <property type="term" value="P:glutathione catabolic process"/>
    <property type="evidence" value="ECO:0007669"/>
    <property type="project" value="UniProtKB-UniRule"/>
</dbReference>
<comment type="catalytic activity">
    <reaction evidence="1 11">
        <text>an S-substituted glutathione + H2O = an S-substituted L-cysteinylglycine + L-glutamate</text>
        <dbReference type="Rhea" id="RHEA:59468"/>
        <dbReference type="ChEBI" id="CHEBI:15377"/>
        <dbReference type="ChEBI" id="CHEBI:29985"/>
        <dbReference type="ChEBI" id="CHEBI:90779"/>
        <dbReference type="ChEBI" id="CHEBI:143103"/>
        <dbReference type="EC" id="3.4.19.13"/>
    </reaction>
</comment>
<evidence type="ECO:0000256" key="11">
    <source>
        <dbReference type="RuleBase" id="RU368036"/>
    </source>
</evidence>
<dbReference type="InterPro" id="IPR043137">
    <property type="entry name" value="GGT_ssub_C"/>
</dbReference>
<comment type="PTM">
    <text evidence="11">Cleaved by autocatalysis into a large and a small subunit.</text>
</comment>
<evidence type="ECO:0000313" key="13">
    <source>
        <dbReference type="EMBL" id="GEN54635.1"/>
    </source>
</evidence>
<evidence type="ECO:0000256" key="9">
    <source>
        <dbReference type="PIRSR" id="PIRSR600101-1"/>
    </source>
</evidence>
<accession>A0A511WU27</accession>
<evidence type="ECO:0000256" key="6">
    <source>
        <dbReference type="ARBA" id="ARBA00023145"/>
    </source>
</evidence>
<dbReference type="AlphaFoldDB" id="A0A511WU27"/>
<reference evidence="13 14" key="1">
    <citation type="submission" date="2019-07" db="EMBL/GenBank/DDBJ databases">
        <title>Whole genome shotgun sequence of Halobacillus faecis NBRC 103569.</title>
        <authorList>
            <person name="Hosoyama A."/>
            <person name="Uohara A."/>
            <person name="Ohji S."/>
            <person name="Ichikawa N."/>
        </authorList>
    </citation>
    <scope>NUCLEOTIDE SEQUENCE [LARGE SCALE GENOMIC DNA]</scope>
    <source>
        <strain evidence="13 14">NBRC 103569</strain>
    </source>
</reference>
<dbReference type="PRINTS" id="PR01210">
    <property type="entry name" value="GGTRANSPTASE"/>
</dbReference>
<comment type="subunit">
    <text evidence="11">This enzyme consists of two polypeptide chains, which are synthesized in precursor form from a single polypeptide.</text>
</comment>
<dbReference type="Pfam" id="PF01019">
    <property type="entry name" value="G_glu_transpept"/>
    <property type="match status" value="1"/>
</dbReference>
<evidence type="ECO:0000256" key="10">
    <source>
        <dbReference type="PIRSR" id="PIRSR600101-2"/>
    </source>
</evidence>